<keyword evidence="2" id="KW-0472">Membrane</keyword>
<dbReference type="Pfam" id="PF18174">
    <property type="entry name" value="HU-CCDC81_bac_1"/>
    <property type="match status" value="1"/>
</dbReference>
<dbReference type="SUPFAM" id="SSF110997">
    <property type="entry name" value="Sporulation related repeat"/>
    <property type="match status" value="1"/>
</dbReference>
<sequence>MEIGLYIEDLLREQDEVSVSGLGTFKKVRLAGTFDRSSNIFYPPSYLLSFIERETSDSSLSQYISIKKSLSISSVEELIKKLVSGIVELLNSSDSVEILHIGVLHKKNGKLTLIAADDFGTTDNFFGLKPIAELKNENSIPVQEEKEIAAPVISEEKEEEEEEEEEDEDYEEIKKTRSWITIFASFLAFLIALSALFYFNTDFNSFIKNKSAGVFSSANTVQEPSTDLIDSTKLSSDSIKNAVDSASILADSIRQKSDTTIAVANAPAAVAATSESESINYEIIAAAFARKSEAEVYILELSTKGIQAKIVENMPGKMLKISLGTFLDEESAKKELTRIQKNINKDAWIARVKQSKNP</sequence>
<dbReference type="RefSeq" id="WP_090700483.1">
    <property type="nucleotide sequence ID" value="NZ_FNHH01000004.1"/>
</dbReference>
<evidence type="ECO:0000256" key="2">
    <source>
        <dbReference type="SAM" id="Phobius"/>
    </source>
</evidence>
<dbReference type="EMBL" id="FNHH01000004">
    <property type="protein sequence ID" value="SDL95686.1"/>
    <property type="molecule type" value="Genomic_DNA"/>
</dbReference>
<organism evidence="4 5">
    <name type="scientific">Daejeonella rubra</name>
    <dbReference type="NCBI Taxonomy" id="990371"/>
    <lineage>
        <taxon>Bacteria</taxon>
        <taxon>Pseudomonadati</taxon>
        <taxon>Bacteroidota</taxon>
        <taxon>Sphingobacteriia</taxon>
        <taxon>Sphingobacteriales</taxon>
        <taxon>Sphingobacteriaceae</taxon>
        <taxon>Daejeonella</taxon>
    </lineage>
</organism>
<accession>A0A1G9PA64</accession>
<dbReference type="AlphaFoldDB" id="A0A1G9PA64"/>
<protein>
    <submittedName>
        <fullName evidence="4">Sporulation related domain-containing protein</fullName>
    </submittedName>
</protein>
<feature type="region of interest" description="Disordered" evidence="1">
    <location>
        <begin position="150"/>
        <end position="170"/>
    </location>
</feature>
<dbReference type="GO" id="GO:0042834">
    <property type="term" value="F:peptidoglycan binding"/>
    <property type="evidence" value="ECO:0007669"/>
    <property type="project" value="InterPro"/>
</dbReference>
<feature type="domain" description="SPOR" evidence="3">
    <location>
        <begin position="275"/>
        <end position="352"/>
    </location>
</feature>
<dbReference type="InterPro" id="IPR040495">
    <property type="entry name" value="HU-CCDC81_bac_1"/>
</dbReference>
<dbReference type="Proteomes" id="UP000199226">
    <property type="component" value="Unassembled WGS sequence"/>
</dbReference>
<keyword evidence="2" id="KW-1133">Transmembrane helix</keyword>
<dbReference type="Gene3D" id="3.30.70.1070">
    <property type="entry name" value="Sporulation related repeat"/>
    <property type="match status" value="1"/>
</dbReference>
<keyword evidence="2" id="KW-0812">Transmembrane</keyword>
<dbReference type="PROSITE" id="PS51724">
    <property type="entry name" value="SPOR"/>
    <property type="match status" value="1"/>
</dbReference>
<evidence type="ECO:0000313" key="4">
    <source>
        <dbReference type="EMBL" id="SDL95686.1"/>
    </source>
</evidence>
<proteinExistence type="predicted"/>
<dbReference type="InterPro" id="IPR007730">
    <property type="entry name" value="SPOR-like_dom"/>
</dbReference>
<reference evidence="5" key="1">
    <citation type="submission" date="2016-10" db="EMBL/GenBank/DDBJ databases">
        <authorList>
            <person name="Varghese N."/>
            <person name="Submissions S."/>
        </authorList>
    </citation>
    <scope>NUCLEOTIDE SEQUENCE [LARGE SCALE GENOMIC DNA]</scope>
    <source>
        <strain evidence="5">DSM 24536</strain>
    </source>
</reference>
<gene>
    <name evidence="4" type="ORF">SAMN05421813_10450</name>
</gene>
<feature type="transmembrane region" description="Helical" evidence="2">
    <location>
        <begin position="179"/>
        <end position="199"/>
    </location>
</feature>
<dbReference type="OrthoDB" id="653949at2"/>
<evidence type="ECO:0000259" key="3">
    <source>
        <dbReference type="PROSITE" id="PS51724"/>
    </source>
</evidence>
<evidence type="ECO:0000256" key="1">
    <source>
        <dbReference type="SAM" id="MobiDB-lite"/>
    </source>
</evidence>
<keyword evidence="5" id="KW-1185">Reference proteome</keyword>
<dbReference type="Pfam" id="PF05036">
    <property type="entry name" value="SPOR"/>
    <property type="match status" value="1"/>
</dbReference>
<dbReference type="InterPro" id="IPR036680">
    <property type="entry name" value="SPOR-like_sf"/>
</dbReference>
<evidence type="ECO:0000313" key="5">
    <source>
        <dbReference type="Proteomes" id="UP000199226"/>
    </source>
</evidence>
<dbReference type="STRING" id="990371.SAMN05421813_10450"/>
<name>A0A1G9PA64_9SPHI</name>
<feature type="compositionally biased region" description="Acidic residues" evidence="1">
    <location>
        <begin position="156"/>
        <end position="170"/>
    </location>
</feature>